<organism evidence="2 3">
    <name type="scientific">Comamonas aquatica DA1877</name>
    <dbReference type="NCBI Taxonomy" id="1457173"/>
    <lineage>
        <taxon>Bacteria</taxon>
        <taxon>Pseudomonadati</taxon>
        <taxon>Pseudomonadota</taxon>
        <taxon>Betaproteobacteria</taxon>
        <taxon>Burkholderiales</taxon>
        <taxon>Comamonadaceae</taxon>
        <taxon>Comamonas</taxon>
    </lineage>
</organism>
<dbReference type="InterPro" id="IPR000073">
    <property type="entry name" value="AB_hydrolase_1"/>
</dbReference>
<dbReference type="GO" id="GO:0047372">
    <property type="term" value="F:monoacylglycerol lipase activity"/>
    <property type="evidence" value="ECO:0007669"/>
    <property type="project" value="TreeGrafter"/>
</dbReference>
<dbReference type="RefSeq" id="WP_043381000.1">
    <property type="nucleotide sequence ID" value="NZ_JBOK01000005.1"/>
</dbReference>
<name>A0A014MRX1_9BURK</name>
<keyword evidence="3" id="KW-1185">Reference proteome</keyword>
<dbReference type="Pfam" id="PF00561">
    <property type="entry name" value="Abhydrolase_1"/>
    <property type="match status" value="1"/>
</dbReference>
<feature type="domain" description="AB hydrolase-1" evidence="1">
    <location>
        <begin position="14"/>
        <end position="238"/>
    </location>
</feature>
<dbReference type="AlphaFoldDB" id="A0A014MRX1"/>
<dbReference type="InterPro" id="IPR029058">
    <property type="entry name" value="AB_hydrolase_fold"/>
</dbReference>
<dbReference type="SUPFAM" id="SSF53474">
    <property type="entry name" value="alpha/beta-Hydrolases"/>
    <property type="match status" value="1"/>
</dbReference>
<protein>
    <submittedName>
        <fullName evidence="2">3-oxoadipate enol-lactonase</fullName>
    </submittedName>
</protein>
<comment type="caution">
    <text evidence="2">The sequence shown here is derived from an EMBL/GenBank/DDBJ whole genome shotgun (WGS) entry which is preliminary data.</text>
</comment>
<accession>A0A014MRX1</accession>
<gene>
    <name evidence="2" type="ORF">AX13_14560</name>
</gene>
<dbReference type="GO" id="GO:0046464">
    <property type="term" value="P:acylglycerol catabolic process"/>
    <property type="evidence" value="ECO:0007669"/>
    <property type="project" value="TreeGrafter"/>
</dbReference>
<dbReference type="Proteomes" id="UP000020766">
    <property type="component" value="Unassembled WGS sequence"/>
</dbReference>
<sequence length="256" mass="26718">MSTDLHYEVEGLGPVVMLSHALGCDLGMWNEVATWLRRHYTVVRYDHRGHGASPGGHSPFGMQDLAEDAAGLIAHLGLGPVHFVGVSMGGMTAQALAASHPHLVRSITVAHSASHYDAAAQAGWRARIDTVRQDGMAAVADGALQRWLSDPYRAAHPVRVAQLRSSLLQTDAGAYAHACEAVAGIALQDGNARIRCPALVLAGTLDQATPLACSEAIAAQIPGARLEVLPVAHIGCVEQPAGFACAVHGFIAQQGG</sequence>
<proteinExistence type="predicted"/>
<dbReference type="Gene3D" id="3.40.50.1820">
    <property type="entry name" value="alpha/beta hydrolase"/>
    <property type="match status" value="1"/>
</dbReference>
<dbReference type="EMBL" id="JBOK01000005">
    <property type="protein sequence ID" value="EXU80854.1"/>
    <property type="molecule type" value="Genomic_DNA"/>
</dbReference>
<dbReference type="GO" id="GO:0016020">
    <property type="term" value="C:membrane"/>
    <property type="evidence" value="ECO:0007669"/>
    <property type="project" value="TreeGrafter"/>
</dbReference>
<dbReference type="PANTHER" id="PTHR43798:SF5">
    <property type="entry name" value="MONOACYLGLYCEROL LIPASE ABHD6"/>
    <property type="match status" value="1"/>
</dbReference>
<dbReference type="PATRIC" id="fig|1457173.3.peg.1197"/>
<dbReference type="InterPro" id="IPR050266">
    <property type="entry name" value="AB_hydrolase_sf"/>
</dbReference>
<evidence type="ECO:0000313" key="3">
    <source>
        <dbReference type="Proteomes" id="UP000020766"/>
    </source>
</evidence>
<dbReference type="PANTHER" id="PTHR43798">
    <property type="entry name" value="MONOACYLGLYCEROL LIPASE"/>
    <property type="match status" value="1"/>
</dbReference>
<evidence type="ECO:0000259" key="1">
    <source>
        <dbReference type="Pfam" id="PF00561"/>
    </source>
</evidence>
<evidence type="ECO:0000313" key="2">
    <source>
        <dbReference type="EMBL" id="EXU80854.1"/>
    </source>
</evidence>
<reference evidence="2 3" key="1">
    <citation type="submission" date="2014-01" db="EMBL/GenBank/DDBJ databases">
        <title>Interspecies Systems Biology Uncovers Metabolites Affecting C. elegans Gene Expression and Life History Traits.</title>
        <authorList>
            <person name="Watson E."/>
            <person name="Macneil L.T."/>
            <person name="Ritter A.D."/>
            <person name="Yilmaz L.S."/>
            <person name="Rosebrock A.P."/>
            <person name="Caudy A.A."/>
            <person name="Walhout A.J."/>
        </authorList>
    </citation>
    <scope>NUCLEOTIDE SEQUENCE [LARGE SCALE GENOMIC DNA]</scope>
    <source>
        <strain evidence="2 3">DA1877</strain>
    </source>
</reference>
<dbReference type="PRINTS" id="PR00111">
    <property type="entry name" value="ABHYDROLASE"/>
</dbReference>